<organism evidence="1">
    <name type="scientific">viral metagenome</name>
    <dbReference type="NCBI Taxonomy" id="1070528"/>
    <lineage>
        <taxon>unclassified sequences</taxon>
        <taxon>metagenomes</taxon>
        <taxon>organismal metagenomes</taxon>
    </lineage>
</organism>
<dbReference type="EMBL" id="MT144615">
    <property type="protein sequence ID" value="QJH95245.1"/>
    <property type="molecule type" value="Genomic_DNA"/>
</dbReference>
<sequence>MDVEITSIWIFHNMATLQHETPAGRAMRLLTAKRIAHACDLTTNAVWKWETSGGGRIPSRHLPTVLDLARQMDVDLPAVDLIEARASA</sequence>
<evidence type="ECO:0000313" key="1">
    <source>
        <dbReference type="EMBL" id="QJH95245.1"/>
    </source>
</evidence>
<reference evidence="1" key="1">
    <citation type="submission" date="2020-03" db="EMBL/GenBank/DDBJ databases">
        <title>The deep terrestrial virosphere.</title>
        <authorList>
            <person name="Holmfeldt K."/>
            <person name="Nilsson E."/>
            <person name="Simone D."/>
            <person name="Lopez-Fernandez M."/>
            <person name="Wu X."/>
            <person name="de Brujin I."/>
            <person name="Lundin D."/>
            <person name="Andersson A."/>
            <person name="Bertilsson S."/>
            <person name="Dopson M."/>
        </authorList>
    </citation>
    <scope>NUCLEOTIDE SEQUENCE</scope>
    <source>
        <strain evidence="1">TM448B00361</strain>
    </source>
</reference>
<name>A0A6M3XF48_9ZZZZ</name>
<accession>A0A6M3XF48</accession>
<proteinExistence type="predicted"/>
<protein>
    <submittedName>
        <fullName evidence="1">Uncharacterized protein</fullName>
    </submittedName>
</protein>
<gene>
    <name evidence="1" type="ORF">TM448B00361_0034</name>
</gene>
<dbReference type="AlphaFoldDB" id="A0A6M3XF48"/>